<organism evidence="4">
    <name type="scientific">freshwater metagenome</name>
    <dbReference type="NCBI Taxonomy" id="449393"/>
    <lineage>
        <taxon>unclassified sequences</taxon>
        <taxon>metagenomes</taxon>
        <taxon>ecological metagenomes</taxon>
    </lineage>
</organism>
<evidence type="ECO:0000259" key="2">
    <source>
        <dbReference type="PROSITE" id="PS50937"/>
    </source>
</evidence>
<evidence type="ECO:0000256" key="1">
    <source>
        <dbReference type="ARBA" id="ARBA00023125"/>
    </source>
</evidence>
<dbReference type="SUPFAM" id="SSF46955">
    <property type="entry name" value="Putative DNA-binding domain"/>
    <property type="match status" value="1"/>
</dbReference>
<sequence>MGHPVSGDPSHLSIGEVLTLLQADFPDVTISKIRFLEAQGLLDPERSPSGYRKFFEDDIDRIRWILTQQRDHFLPLKVIKERLAIGDLSTDVPEGVLPFARDTGPVDPLFLPSSSLGNGADVVAMNPALATDEGASVPLVHIEQLAVEDVRGRHPAIHVKGDPGPVSAPMVELRRSGVNRSLEDLAKESGLTLRELGDLERFGLIAPRSMGQITYYDDEALIVARLAAGFHRHGIETRHLRMFKVGAEREAALFEQLITPLLRKRTAEAREQAVAILEDLAELADDLRASMVRTVLREYLGSD</sequence>
<feature type="domain" description="HTH merR-type" evidence="2">
    <location>
        <begin position="11"/>
        <end position="85"/>
    </location>
</feature>
<proteinExistence type="predicted"/>
<dbReference type="GO" id="GO:0003677">
    <property type="term" value="F:DNA binding"/>
    <property type="evidence" value="ECO:0007669"/>
    <property type="project" value="UniProtKB-KW"/>
</dbReference>
<dbReference type="PANTHER" id="PTHR30204:SF89">
    <property type="entry name" value="HTH MERR-TYPE DOMAIN-CONTAINING PROTEIN"/>
    <property type="match status" value="1"/>
</dbReference>
<dbReference type="SMART" id="SM00422">
    <property type="entry name" value="HTH_MERR"/>
    <property type="match status" value="1"/>
</dbReference>
<reference evidence="4" key="1">
    <citation type="submission" date="2020-05" db="EMBL/GenBank/DDBJ databases">
        <authorList>
            <person name="Chiriac C."/>
            <person name="Salcher M."/>
            <person name="Ghai R."/>
            <person name="Kavagutti S V."/>
        </authorList>
    </citation>
    <scope>NUCLEOTIDE SEQUENCE</scope>
</reference>
<dbReference type="InterPro" id="IPR009061">
    <property type="entry name" value="DNA-bd_dom_put_sf"/>
</dbReference>
<dbReference type="PANTHER" id="PTHR30204">
    <property type="entry name" value="REDOX-CYCLING DRUG-SENSING TRANSCRIPTIONAL ACTIVATOR SOXR"/>
    <property type="match status" value="1"/>
</dbReference>
<accession>A0A6J7IRT3</accession>
<dbReference type="InterPro" id="IPR000551">
    <property type="entry name" value="MerR-type_HTH_dom"/>
</dbReference>
<dbReference type="CDD" id="cd00592">
    <property type="entry name" value="HTH_MerR-like"/>
    <property type="match status" value="1"/>
</dbReference>
<name>A0A6J7IRT3_9ZZZZ</name>
<evidence type="ECO:0000313" key="3">
    <source>
        <dbReference type="EMBL" id="CAB4323087.1"/>
    </source>
</evidence>
<evidence type="ECO:0000313" key="4">
    <source>
        <dbReference type="EMBL" id="CAB4932974.1"/>
    </source>
</evidence>
<protein>
    <submittedName>
        <fullName evidence="4">Unannotated protein</fullName>
    </submittedName>
</protein>
<dbReference type="EMBL" id="CAFBNC010000029">
    <property type="protein sequence ID" value="CAB4932974.1"/>
    <property type="molecule type" value="Genomic_DNA"/>
</dbReference>
<dbReference type="PROSITE" id="PS50937">
    <property type="entry name" value="HTH_MERR_2"/>
    <property type="match status" value="1"/>
</dbReference>
<dbReference type="InterPro" id="IPR047057">
    <property type="entry name" value="MerR_fam"/>
</dbReference>
<dbReference type="GO" id="GO:0003700">
    <property type="term" value="F:DNA-binding transcription factor activity"/>
    <property type="evidence" value="ECO:0007669"/>
    <property type="project" value="InterPro"/>
</dbReference>
<keyword evidence="1" id="KW-0238">DNA-binding</keyword>
<dbReference type="Pfam" id="PF13411">
    <property type="entry name" value="MerR_1"/>
    <property type="match status" value="1"/>
</dbReference>
<dbReference type="Gene3D" id="1.10.1660.10">
    <property type="match status" value="1"/>
</dbReference>
<dbReference type="AlphaFoldDB" id="A0A6J7IRT3"/>
<gene>
    <name evidence="3" type="ORF">UFOPK1392_00832</name>
    <name evidence="4" type="ORF">UFOPK3733_00786</name>
</gene>
<dbReference type="EMBL" id="CAEMXZ010000026">
    <property type="protein sequence ID" value="CAB4323087.1"/>
    <property type="molecule type" value="Genomic_DNA"/>
</dbReference>